<dbReference type="PROSITE" id="PS01081">
    <property type="entry name" value="HTH_TETR_1"/>
    <property type="match status" value="1"/>
</dbReference>
<evidence type="ECO:0000259" key="3">
    <source>
        <dbReference type="PROSITE" id="PS50977"/>
    </source>
</evidence>
<proteinExistence type="predicted"/>
<keyword evidence="5" id="KW-1185">Reference proteome</keyword>
<dbReference type="Gene3D" id="1.10.357.10">
    <property type="entry name" value="Tetracycline Repressor, domain 2"/>
    <property type="match status" value="1"/>
</dbReference>
<evidence type="ECO:0000313" key="5">
    <source>
        <dbReference type="Proteomes" id="UP000238042"/>
    </source>
</evidence>
<protein>
    <recommendedName>
        <fullName evidence="3">HTH tetR-type domain-containing protein</fullName>
    </recommendedName>
</protein>
<evidence type="ECO:0000313" key="4">
    <source>
        <dbReference type="EMBL" id="PQL90717.1"/>
    </source>
</evidence>
<comment type="caution">
    <text evidence="4">The sequence shown here is derived from an EMBL/GenBank/DDBJ whole genome shotgun (WGS) entry which is preliminary data.</text>
</comment>
<dbReference type="AlphaFoldDB" id="A0A2S8A817"/>
<dbReference type="SUPFAM" id="SSF48498">
    <property type="entry name" value="Tetracyclin repressor-like, C-terminal domain"/>
    <property type="match status" value="1"/>
</dbReference>
<dbReference type="InterPro" id="IPR009057">
    <property type="entry name" value="Homeodomain-like_sf"/>
</dbReference>
<evidence type="ECO:0000256" key="1">
    <source>
        <dbReference type="ARBA" id="ARBA00023125"/>
    </source>
</evidence>
<dbReference type="InterPro" id="IPR023772">
    <property type="entry name" value="DNA-bd_HTH_TetR-type_CS"/>
</dbReference>
<sequence length="205" mass="24128">MKKEVEKKIINAARELFYEKGFTGTTVRDISGKAEVNLALLHYYFRTKDKIFEIVFSEAFSLLFKRLNKALSSDVDIFEKIKLIISSYISTCAKYPQLASFIMHELSVNSEFVWTIITSYKEKQDINNNYAFFFEEIKKLGKEKKIQEIDPKVLFIDIMSLSLFPFMANEFISNFLYPKKKTEFNKMIKDRTEHVYNLIINSITI</sequence>
<name>A0A2S8A817_9FLAO</name>
<reference evidence="4 5" key="1">
    <citation type="submission" date="2018-02" db="EMBL/GenBank/DDBJ databases">
        <title>Genome sequences of Apibacter spp., gut symbionts of Asian honey bees.</title>
        <authorList>
            <person name="Kwong W.K."/>
            <person name="Steele M.I."/>
            <person name="Moran N.A."/>
        </authorList>
    </citation>
    <scope>NUCLEOTIDE SEQUENCE [LARGE SCALE GENOMIC DNA]</scope>
    <source>
        <strain evidence="5">wkB301</strain>
    </source>
</reference>
<feature type="DNA-binding region" description="H-T-H motif" evidence="2">
    <location>
        <begin position="26"/>
        <end position="45"/>
    </location>
</feature>
<dbReference type="InterPro" id="IPR050624">
    <property type="entry name" value="HTH-type_Tx_Regulator"/>
</dbReference>
<dbReference type="PROSITE" id="PS50977">
    <property type="entry name" value="HTH_TETR_2"/>
    <property type="match status" value="1"/>
</dbReference>
<organism evidence="4 5">
    <name type="scientific">Apibacter adventoris</name>
    <dbReference type="NCBI Taxonomy" id="1679466"/>
    <lineage>
        <taxon>Bacteria</taxon>
        <taxon>Pseudomonadati</taxon>
        <taxon>Bacteroidota</taxon>
        <taxon>Flavobacteriia</taxon>
        <taxon>Flavobacteriales</taxon>
        <taxon>Weeksellaceae</taxon>
        <taxon>Apibacter</taxon>
    </lineage>
</organism>
<dbReference type="PANTHER" id="PTHR43479">
    <property type="entry name" value="ACREF/ENVCD OPERON REPRESSOR-RELATED"/>
    <property type="match status" value="1"/>
</dbReference>
<dbReference type="PRINTS" id="PR00455">
    <property type="entry name" value="HTHTETR"/>
</dbReference>
<dbReference type="GO" id="GO:0003677">
    <property type="term" value="F:DNA binding"/>
    <property type="evidence" value="ECO:0007669"/>
    <property type="project" value="UniProtKB-UniRule"/>
</dbReference>
<dbReference type="EMBL" id="PSZM01000045">
    <property type="protein sequence ID" value="PQL90717.1"/>
    <property type="molecule type" value="Genomic_DNA"/>
</dbReference>
<keyword evidence="1 2" id="KW-0238">DNA-binding</keyword>
<accession>A0A2S8A817</accession>
<dbReference type="PANTHER" id="PTHR43479:SF11">
    <property type="entry name" value="ACREF_ENVCD OPERON REPRESSOR-RELATED"/>
    <property type="match status" value="1"/>
</dbReference>
<dbReference type="Pfam" id="PF00440">
    <property type="entry name" value="TetR_N"/>
    <property type="match status" value="1"/>
</dbReference>
<dbReference type="Proteomes" id="UP000238042">
    <property type="component" value="Unassembled WGS sequence"/>
</dbReference>
<gene>
    <name evidence="4" type="ORF">C4S77_09670</name>
</gene>
<feature type="domain" description="HTH tetR-type" evidence="3">
    <location>
        <begin position="3"/>
        <end position="63"/>
    </location>
</feature>
<dbReference type="RefSeq" id="WP_105247368.1">
    <property type="nucleotide sequence ID" value="NZ_PSZM01000045.1"/>
</dbReference>
<evidence type="ECO:0000256" key="2">
    <source>
        <dbReference type="PROSITE-ProRule" id="PRU00335"/>
    </source>
</evidence>
<dbReference type="SUPFAM" id="SSF46689">
    <property type="entry name" value="Homeodomain-like"/>
    <property type="match status" value="1"/>
</dbReference>
<dbReference type="OrthoDB" id="9789566at2"/>
<dbReference type="InterPro" id="IPR036271">
    <property type="entry name" value="Tet_transcr_reg_TetR-rel_C_sf"/>
</dbReference>
<dbReference type="InterPro" id="IPR001647">
    <property type="entry name" value="HTH_TetR"/>
</dbReference>